<name>A0A556TUS1_BAGYA</name>
<organism evidence="1 2">
    <name type="scientific">Bagarius yarrelli</name>
    <name type="common">Goonch</name>
    <name type="synonym">Bagrus yarrelli</name>
    <dbReference type="NCBI Taxonomy" id="175774"/>
    <lineage>
        <taxon>Eukaryota</taxon>
        <taxon>Metazoa</taxon>
        <taxon>Chordata</taxon>
        <taxon>Craniata</taxon>
        <taxon>Vertebrata</taxon>
        <taxon>Euteleostomi</taxon>
        <taxon>Actinopterygii</taxon>
        <taxon>Neopterygii</taxon>
        <taxon>Teleostei</taxon>
        <taxon>Ostariophysi</taxon>
        <taxon>Siluriformes</taxon>
        <taxon>Sisoridae</taxon>
        <taxon>Sisorinae</taxon>
        <taxon>Bagarius</taxon>
    </lineage>
</organism>
<gene>
    <name evidence="1" type="ORF">Baya_3177</name>
</gene>
<evidence type="ECO:0000313" key="1">
    <source>
        <dbReference type="EMBL" id="TSK72193.1"/>
    </source>
</evidence>
<sequence length="92" mass="10151">MSRAPSTHLHVAPSIGCQNSLDNEDIRFLILLYCNEGSFMRGRSSSFLYTIAQGQSVAMERYETAGATGIYKVSERCWRVLELLCDSGVALG</sequence>
<reference evidence="1 2" key="1">
    <citation type="journal article" date="2019" name="Genome Biol. Evol.">
        <title>Whole-Genome Sequencing of the Giant Devil Catfish, Bagarius yarrelli.</title>
        <authorList>
            <person name="Jiang W."/>
            <person name="Lv Y."/>
            <person name="Cheng L."/>
            <person name="Yang K."/>
            <person name="Chao B."/>
            <person name="Wang X."/>
            <person name="Li Y."/>
            <person name="Pan X."/>
            <person name="You X."/>
            <person name="Zhang Y."/>
            <person name="Yang J."/>
            <person name="Li J."/>
            <person name="Zhang X."/>
            <person name="Liu S."/>
            <person name="Sun C."/>
            <person name="Yang J."/>
            <person name="Shi Q."/>
        </authorList>
    </citation>
    <scope>NUCLEOTIDE SEQUENCE [LARGE SCALE GENOMIC DNA]</scope>
    <source>
        <strain evidence="1">JWS20170419001</strain>
        <tissue evidence="1">Muscle</tissue>
    </source>
</reference>
<dbReference type="EMBL" id="VCAZ01000019">
    <property type="protein sequence ID" value="TSK72193.1"/>
    <property type="molecule type" value="Genomic_DNA"/>
</dbReference>
<evidence type="ECO:0000313" key="2">
    <source>
        <dbReference type="Proteomes" id="UP000319801"/>
    </source>
</evidence>
<comment type="caution">
    <text evidence="1">The sequence shown here is derived from an EMBL/GenBank/DDBJ whole genome shotgun (WGS) entry which is preliminary data.</text>
</comment>
<protein>
    <submittedName>
        <fullName evidence="1">Uncharacterized protein</fullName>
    </submittedName>
</protein>
<proteinExistence type="predicted"/>
<accession>A0A556TUS1</accession>
<dbReference type="Proteomes" id="UP000319801">
    <property type="component" value="Unassembled WGS sequence"/>
</dbReference>
<dbReference type="AlphaFoldDB" id="A0A556TUS1"/>
<keyword evidence="2" id="KW-1185">Reference proteome</keyword>